<sequence>MYLNYFYFCIAYFTYRLFAYRCRLLLMLSYVLASSYRHRFSLFSIKQIIRSFAQTTTSSASLTPAHCQLFDFFFNF</sequence>
<protein>
    <submittedName>
        <fullName evidence="1">Putative secreted protein</fullName>
    </submittedName>
</protein>
<name>A0A2M4CD05_9DIPT</name>
<dbReference type="EMBL" id="GGFJ01013900">
    <property type="protein sequence ID" value="MBW63041.1"/>
    <property type="molecule type" value="Transcribed_RNA"/>
</dbReference>
<organism evidence="1">
    <name type="scientific">Anopheles marajoara</name>
    <dbReference type="NCBI Taxonomy" id="58244"/>
    <lineage>
        <taxon>Eukaryota</taxon>
        <taxon>Metazoa</taxon>
        <taxon>Ecdysozoa</taxon>
        <taxon>Arthropoda</taxon>
        <taxon>Hexapoda</taxon>
        <taxon>Insecta</taxon>
        <taxon>Pterygota</taxon>
        <taxon>Neoptera</taxon>
        <taxon>Endopterygota</taxon>
        <taxon>Diptera</taxon>
        <taxon>Nematocera</taxon>
        <taxon>Culicoidea</taxon>
        <taxon>Culicidae</taxon>
        <taxon>Anophelinae</taxon>
        <taxon>Anopheles</taxon>
    </lineage>
</organism>
<reference evidence="1" key="1">
    <citation type="submission" date="2018-01" db="EMBL/GenBank/DDBJ databases">
        <title>An insight into the sialome of Amazonian anophelines.</title>
        <authorList>
            <person name="Ribeiro J.M."/>
            <person name="Scarpassa V."/>
            <person name="Calvo E."/>
        </authorList>
    </citation>
    <scope>NUCLEOTIDE SEQUENCE</scope>
    <source>
        <tissue evidence="1">Salivary glands</tissue>
    </source>
</reference>
<proteinExistence type="predicted"/>
<evidence type="ECO:0000313" key="1">
    <source>
        <dbReference type="EMBL" id="MBW63041.1"/>
    </source>
</evidence>
<accession>A0A2M4CD05</accession>
<dbReference type="AlphaFoldDB" id="A0A2M4CD05"/>